<dbReference type="EMBL" id="LT629739">
    <property type="protein sequence ID" value="SDS51004.1"/>
    <property type="molecule type" value="Genomic_DNA"/>
</dbReference>
<dbReference type="PANTHER" id="PTHR35368">
    <property type="entry name" value="HYDROPEROXIDE REDUCTASE"/>
    <property type="match status" value="1"/>
</dbReference>
<feature type="compositionally biased region" description="Low complexity" evidence="1">
    <location>
        <begin position="7"/>
        <end position="27"/>
    </location>
</feature>
<dbReference type="InterPro" id="IPR003718">
    <property type="entry name" value="OsmC/Ohr_fam"/>
</dbReference>
<dbReference type="OrthoDB" id="9811389at2"/>
<dbReference type="InterPro" id="IPR015946">
    <property type="entry name" value="KH_dom-like_a/b"/>
</dbReference>
<reference evidence="2" key="1">
    <citation type="submission" date="2016-10" db="EMBL/GenBank/DDBJ databases">
        <authorList>
            <person name="Varghese N."/>
            <person name="Submissions S."/>
        </authorList>
    </citation>
    <scope>NUCLEOTIDE SEQUENCE [LARGE SCALE GENOMIC DNA]</scope>
    <source>
        <strain evidence="2">DSM 22082</strain>
    </source>
</reference>
<dbReference type="PANTHER" id="PTHR35368:SF1">
    <property type="entry name" value="HYDROPEROXIDE REDUCTASE"/>
    <property type="match status" value="1"/>
</dbReference>
<evidence type="ECO:0000313" key="2">
    <source>
        <dbReference type="EMBL" id="SDS51004.1"/>
    </source>
</evidence>
<accession>A0A1H1SSP7</accession>
<name>A0A1H1SSP7_BRESA</name>
<dbReference type="InterPro" id="IPR036102">
    <property type="entry name" value="OsmC/Ohrsf"/>
</dbReference>
<proteinExistence type="predicted"/>
<dbReference type="RefSeq" id="WP_092105544.1">
    <property type="nucleotide sequence ID" value="NZ_LT629739.1"/>
</dbReference>
<dbReference type="Proteomes" id="UP000199700">
    <property type="component" value="Chromosome"/>
</dbReference>
<keyword evidence="3" id="KW-1185">Reference proteome</keyword>
<organism evidence="2 3">
    <name type="scientific">Brevibacterium sandarakinum</name>
    <dbReference type="NCBI Taxonomy" id="629680"/>
    <lineage>
        <taxon>Bacteria</taxon>
        <taxon>Bacillati</taxon>
        <taxon>Actinomycetota</taxon>
        <taxon>Actinomycetes</taxon>
        <taxon>Micrococcales</taxon>
        <taxon>Brevibacteriaceae</taxon>
        <taxon>Brevibacterium</taxon>
    </lineage>
</organism>
<dbReference type="Pfam" id="PF02566">
    <property type="entry name" value="OsmC"/>
    <property type="match status" value="1"/>
</dbReference>
<protein>
    <submittedName>
        <fullName evidence="2">Uncharacterized OsmC-related protein</fullName>
    </submittedName>
</protein>
<feature type="region of interest" description="Disordered" evidence="1">
    <location>
        <begin position="1"/>
        <end position="27"/>
    </location>
</feature>
<gene>
    <name evidence="2" type="ORF">SAMN04489751_2180</name>
</gene>
<dbReference type="SUPFAM" id="SSF82784">
    <property type="entry name" value="OsmC-like"/>
    <property type="match status" value="1"/>
</dbReference>
<evidence type="ECO:0000256" key="1">
    <source>
        <dbReference type="SAM" id="MobiDB-lite"/>
    </source>
</evidence>
<dbReference type="AlphaFoldDB" id="A0A1H1SSP7"/>
<dbReference type="InterPro" id="IPR052924">
    <property type="entry name" value="OsmC/Ohr_hydroprdx_reductase"/>
</dbReference>
<dbReference type="Gene3D" id="3.30.300.20">
    <property type="match status" value="1"/>
</dbReference>
<evidence type="ECO:0000313" key="3">
    <source>
        <dbReference type="Proteomes" id="UP000199700"/>
    </source>
</evidence>
<sequence length="202" mass="21111">MTVTAQTTSNTDTTTTSNTDTTNTGSTIAISAEDRAARLASAGQAWNERIAASAKNAQLVFSAKGSAQGSVSSVITAGKHTFTVDEPTPLAGDDAAPNPVEYALGAFISCQIVVYRLYAHNLGLTIESLDVSAEGDLDVQGLFGADETVRPGLSAVRVNVEITGPDSDEAYQELQKTVDAHCPVFDIFTNPTPIDVTVTKTN</sequence>